<reference evidence="1 2" key="1">
    <citation type="journal article" date="2010" name="Nature">
        <title>Genome sequence of the palaeopolyploid soybean.</title>
        <authorList>
            <person name="Schmutz J."/>
            <person name="Cannon S.B."/>
            <person name="Schlueter J."/>
            <person name="Ma J."/>
            <person name="Mitros T."/>
            <person name="Nelson W."/>
            <person name="Hyten D.L."/>
            <person name="Song Q."/>
            <person name="Thelen J.J."/>
            <person name="Cheng J."/>
            <person name="Xu D."/>
            <person name="Hellsten U."/>
            <person name="May G.D."/>
            <person name="Yu Y."/>
            <person name="Sakurai T."/>
            <person name="Umezawa T."/>
            <person name="Bhattacharyya M.K."/>
            <person name="Sandhu D."/>
            <person name="Valliyodan B."/>
            <person name="Lindquist E."/>
            <person name="Peto M."/>
            <person name="Grant D."/>
            <person name="Shu S."/>
            <person name="Goodstein D."/>
            <person name="Barry K."/>
            <person name="Futrell-Griggs M."/>
            <person name="Abernathy B."/>
            <person name="Du J."/>
            <person name="Tian Z."/>
            <person name="Zhu L."/>
            <person name="Gill N."/>
            <person name="Joshi T."/>
            <person name="Libault M."/>
            <person name="Sethuraman A."/>
            <person name="Zhang X.-C."/>
            <person name="Shinozaki K."/>
            <person name="Nguyen H.T."/>
            <person name="Wing R.A."/>
            <person name="Cregan P."/>
            <person name="Specht J."/>
            <person name="Grimwood J."/>
            <person name="Rokhsar D."/>
            <person name="Stacey G."/>
            <person name="Shoemaker R.C."/>
            <person name="Jackson S.A."/>
        </authorList>
    </citation>
    <scope>NUCLEOTIDE SEQUENCE [LARGE SCALE GENOMIC DNA]</scope>
    <source>
        <strain evidence="2">cv. Williams 82</strain>
        <tissue evidence="1">Callus</tissue>
    </source>
</reference>
<dbReference type="InParanoid" id="A0A0R0EHY2"/>
<reference evidence="2" key="2">
    <citation type="submission" date="2018-02" db="UniProtKB">
        <authorList>
            <consortium name="EnsemblPlants"/>
        </authorList>
    </citation>
    <scope>IDENTIFICATION</scope>
    <source>
        <strain evidence="2">Williams 82</strain>
    </source>
</reference>
<keyword evidence="3" id="KW-1185">Reference proteome</keyword>
<evidence type="ECO:0000313" key="2">
    <source>
        <dbReference type="EnsemblPlants" id="KRG89508"/>
    </source>
</evidence>
<evidence type="ECO:0000313" key="3">
    <source>
        <dbReference type="Proteomes" id="UP000008827"/>
    </source>
</evidence>
<name>A0A0R0EHY2_SOYBN</name>
<dbReference type="EMBL" id="CM000853">
    <property type="protein sequence ID" value="KRG89508.1"/>
    <property type="molecule type" value="Genomic_DNA"/>
</dbReference>
<dbReference type="Gramene" id="KRG89508">
    <property type="protein sequence ID" value="KRG89508"/>
    <property type="gene ID" value="GLYMA_20G027600"/>
</dbReference>
<gene>
    <name evidence="1" type="ORF">GLYMA_20G027600</name>
</gene>
<accession>A0A0R0EHY2</accession>
<dbReference type="AlphaFoldDB" id="A0A0R0EHY2"/>
<dbReference type="Proteomes" id="UP000008827">
    <property type="component" value="Chromosome 20"/>
</dbReference>
<reference evidence="1" key="3">
    <citation type="submission" date="2018-07" db="EMBL/GenBank/DDBJ databases">
        <title>WGS assembly of Glycine max.</title>
        <authorList>
            <person name="Schmutz J."/>
            <person name="Cannon S."/>
            <person name="Schlueter J."/>
            <person name="Ma J."/>
            <person name="Mitros T."/>
            <person name="Nelson W."/>
            <person name="Hyten D."/>
            <person name="Song Q."/>
            <person name="Thelen J."/>
            <person name="Cheng J."/>
            <person name="Xu D."/>
            <person name="Hellsten U."/>
            <person name="May G."/>
            <person name="Yu Y."/>
            <person name="Sakurai T."/>
            <person name="Umezawa T."/>
            <person name="Bhattacharyya M."/>
            <person name="Sandhu D."/>
            <person name="Valliyodan B."/>
            <person name="Lindquist E."/>
            <person name="Peto M."/>
            <person name="Grant D."/>
            <person name="Shu S."/>
            <person name="Goodstein D."/>
            <person name="Barry K."/>
            <person name="Futrell-Griggs M."/>
            <person name="Abernathy B."/>
            <person name="Du J."/>
            <person name="Tian Z."/>
            <person name="Zhu L."/>
            <person name="Gill N."/>
            <person name="Joshi T."/>
            <person name="Libault M."/>
            <person name="Sethuraman A."/>
            <person name="Zhang X."/>
            <person name="Shinozaki K."/>
            <person name="Nguyen H."/>
            <person name="Wing R."/>
            <person name="Cregan P."/>
            <person name="Specht J."/>
            <person name="Grimwood J."/>
            <person name="Rokhsar D."/>
            <person name="Stacey G."/>
            <person name="Shoemaker R."/>
            <person name="Jackson S."/>
        </authorList>
    </citation>
    <scope>NUCLEOTIDE SEQUENCE</scope>
    <source>
        <tissue evidence="1">Callus</tissue>
    </source>
</reference>
<evidence type="ECO:0000313" key="1">
    <source>
        <dbReference type="EMBL" id="KRG89508.1"/>
    </source>
</evidence>
<proteinExistence type="predicted"/>
<protein>
    <submittedName>
        <fullName evidence="1 2">Uncharacterized protein</fullName>
    </submittedName>
</protein>
<organism evidence="1">
    <name type="scientific">Glycine max</name>
    <name type="common">Soybean</name>
    <name type="synonym">Glycine hispida</name>
    <dbReference type="NCBI Taxonomy" id="3847"/>
    <lineage>
        <taxon>Eukaryota</taxon>
        <taxon>Viridiplantae</taxon>
        <taxon>Streptophyta</taxon>
        <taxon>Embryophyta</taxon>
        <taxon>Tracheophyta</taxon>
        <taxon>Spermatophyta</taxon>
        <taxon>Magnoliopsida</taxon>
        <taxon>eudicotyledons</taxon>
        <taxon>Gunneridae</taxon>
        <taxon>Pentapetalae</taxon>
        <taxon>rosids</taxon>
        <taxon>fabids</taxon>
        <taxon>Fabales</taxon>
        <taxon>Fabaceae</taxon>
        <taxon>Papilionoideae</taxon>
        <taxon>50 kb inversion clade</taxon>
        <taxon>NPAAA clade</taxon>
        <taxon>indigoferoid/millettioid clade</taxon>
        <taxon>Phaseoleae</taxon>
        <taxon>Glycine</taxon>
        <taxon>Glycine subgen. Soja</taxon>
    </lineage>
</organism>
<dbReference type="EnsemblPlants" id="KRG89508">
    <property type="protein sequence ID" value="KRG89508"/>
    <property type="gene ID" value="GLYMA_20G027600"/>
</dbReference>
<sequence length="75" mass="8565">MSSSQPYQVFLFCYFSLTPRPVPPSVDLIVMSVALSYVNLRRHYLVNCATIAAQYERDTENSTTQANYLHSLLCE</sequence>